<comment type="function">
    <text evidence="10">Catalyzes the folate-dependent formation of 5-methyl-uridine at position 54 (M-5-U54) in all tRNAs.</text>
</comment>
<evidence type="ECO:0000256" key="6">
    <source>
        <dbReference type="ARBA" id="ARBA00022694"/>
    </source>
</evidence>
<dbReference type="GO" id="GO:0047151">
    <property type="term" value="F:tRNA (uracil(54)-C5)-methyltransferase activity, 5,10-methylenetetrahydrofolate-dependent"/>
    <property type="evidence" value="ECO:0007669"/>
    <property type="project" value="UniProtKB-UniRule"/>
</dbReference>
<dbReference type="NCBIfam" id="TIGR00137">
    <property type="entry name" value="gid_trmFO"/>
    <property type="match status" value="1"/>
</dbReference>
<dbReference type="EMBL" id="JAAKDE010000003">
    <property type="protein sequence ID" value="MBA2132220.1"/>
    <property type="molecule type" value="Genomic_DNA"/>
</dbReference>
<dbReference type="AlphaFoldDB" id="A0A8J6HY90"/>
<evidence type="ECO:0000256" key="9">
    <source>
        <dbReference type="ARBA" id="ARBA00023027"/>
    </source>
</evidence>
<dbReference type="GO" id="GO:0005829">
    <property type="term" value="C:cytosol"/>
    <property type="evidence" value="ECO:0007669"/>
    <property type="project" value="TreeGrafter"/>
</dbReference>
<accession>A0A8J6HY90</accession>
<sequence>MSKPIWVVGGGLAGTEAAWQVASAGYDVVLYEMRPARMTPAHTTAFLAELVCSNSLKANNLENAAGLLKEELRRLGSLLMAVADETKVPAGGALAVDRHRFAAGVTARLEEHPRIKVVREEISTIPSDQPAVVATGPLTSPSLSAWLQKLFGEEYFYFFDAVAPIVTRESLDFTRIFAASRYGRGEAEYLNCPMNEEEYTLFWENLTTAEVHQSHLGDEEKRYFEGCMPVEVLAARGKDTLRFGPLKPVGLIDPATGRRPYAVVQLRPENREKTLYNMVGFQTNLRWGEQRRVFRLIPGLAEAEFVRYGVMHRNSFINAPRLLTAALQWKGGWPLFLAGQLIGVEGYVESIAAGLVAGKNIVRFLEGKPPLIFPRETAVGALFYHIINAEIRHFQPMSINFGLFPPLNVKIKEKLRKNRALAERALGALENYLRNEGK</sequence>
<dbReference type="InterPro" id="IPR002218">
    <property type="entry name" value="MnmG-rel"/>
</dbReference>
<dbReference type="EC" id="2.1.1.74" evidence="10"/>
<dbReference type="GO" id="GO:0050660">
    <property type="term" value="F:flavin adenine dinucleotide binding"/>
    <property type="evidence" value="ECO:0007669"/>
    <property type="project" value="UniProtKB-UniRule"/>
</dbReference>
<comment type="subcellular location">
    <subcellularLocation>
        <location evidence="10">Cytoplasm</location>
    </subcellularLocation>
</comment>
<protein>
    <recommendedName>
        <fullName evidence="10">Methylenetetrahydrofolate--tRNA-(uracil-5-)-methyltransferase TrmFO</fullName>
        <ecNumber evidence="10">2.1.1.74</ecNumber>
    </recommendedName>
    <alternativeName>
        <fullName evidence="10">Folate-dependent tRNA (uracil-5-)-methyltransferase</fullName>
    </alternativeName>
    <alternativeName>
        <fullName evidence="10">Folate-dependent tRNA(M-5-U54)-methyltransferase</fullName>
    </alternativeName>
</protein>
<evidence type="ECO:0000313" key="13">
    <source>
        <dbReference type="Proteomes" id="UP000657177"/>
    </source>
</evidence>
<proteinExistence type="inferred from homology"/>
<evidence type="ECO:0000256" key="2">
    <source>
        <dbReference type="ARBA" id="ARBA00022490"/>
    </source>
</evidence>
<evidence type="ECO:0000313" key="12">
    <source>
        <dbReference type="EMBL" id="MBA2132220.1"/>
    </source>
</evidence>
<evidence type="ECO:0000256" key="10">
    <source>
        <dbReference type="HAMAP-Rule" id="MF_01037"/>
    </source>
</evidence>
<evidence type="ECO:0000256" key="8">
    <source>
        <dbReference type="ARBA" id="ARBA00022857"/>
    </source>
</evidence>
<dbReference type="Pfam" id="PF01134">
    <property type="entry name" value="GIDA"/>
    <property type="match status" value="1"/>
</dbReference>
<dbReference type="NCBIfam" id="NF003739">
    <property type="entry name" value="PRK05335.1"/>
    <property type="match status" value="1"/>
</dbReference>
<keyword evidence="13" id="KW-1185">Reference proteome</keyword>
<organism evidence="12 13">
    <name type="scientific">Capillibacterium thermochitinicola</name>
    <dbReference type="NCBI Taxonomy" id="2699427"/>
    <lineage>
        <taxon>Bacteria</taxon>
        <taxon>Bacillati</taxon>
        <taxon>Bacillota</taxon>
        <taxon>Capillibacterium</taxon>
    </lineage>
</organism>
<dbReference type="GO" id="GO:0002098">
    <property type="term" value="P:tRNA wobble uridine modification"/>
    <property type="evidence" value="ECO:0007669"/>
    <property type="project" value="TreeGrafter"/>
</dbReference>
<dbReference type="InterPro" id="IPR036188">
    <property type="entry name" value="FAD/NAD-bd_sf"/>
</dbReference>
<evidence type="ECO:0000256" key="4">
    <source>
        <dbReference type="ARBA" id="ARBA00022630"/>
    </source>
</evidence>
<keyword evidence="6 10" id="KW-0819">tRNA processing</keyword>
<keyword evidence="5 10" id="KW-0808">Transferase</keyword>
<feature type="binding site" evidence="10">
    <location>
        <begin position="9"/>
        <end position="14"/>
    </location>
    <ligand>
        <name>FAD</name>
        <dbReference type="ChEBI" id="CHEBI:57692"/>
    </ligand>
</feature>
<feature type="domain" description="MnmG N-terminal" evidence="11">
    <location>
        <begin position="5"/>
        <end position="368"/>
    </location>
</feature>
<dbReference type="Gene3D" id="3.50.50.60">
    <property type="entry name" value="FAD/NAD(P)-binding domain"/>
    <property type="match status" value="2"/>
</dbReference>
<keyword evidence="2 10" id="KW-0963">Cytoplasm</keyword>
<keyword evidence="8 10" id="KW-0521">NADP</keyword>
<keyword evidence="7 10" id="KW-0274">FAD</keyword>
<comment type="catalytic activity">
    <reaction evidence="10">
        <text>uridine(54) in tRNA + (6R)-5,10-methylene-5,6,7,8-tetrahydrofolate + NADH + H(+) = 5-methyluridine(54) in tRNA + (6S)-5,6,7,8-tetrahydrofolate + NAD(+)</text>
        <dbReference type="Rhea" id="RHEA:16873"/>
        <dbReference type="Rhea" id="RHEA-COMP:10167"/>
        <dbReference type="Rhea" id="RHEA-COMP:10193"/>
        <dbReference type="ChEBI" id="CHEBI:15378"/>
        <dbReference type="ChEBI" id="CHEBI:15636"/>
        <dbReference type="ChEBI" id="CHEBI:57453"/>
        <dbReference type="ChEBI" id="CHEBI:57540"/>
        <dbReference type="ChEBI" id="CHEBI:57945"/>
        <dbReference type="ChEBI" id="CHEBI:65315"/>
        <dbReference type="ChEBI" id="CHEBI:74447"/>
        <dbReference type="EC" id="2.1.1.74"/>
    </reaction>
</comment>
<name>A0A8J6HY90_9FIRM</name>
<dbReference type="PANTHER" id="PTHR11806">
    <property type="entry name" value="GLUCOSE INHIBITED DIVISION PROTEIN A"/>
    <property type="match status" value="1"/>
</dbReference>
<keyword evidence="9 10" id="KW-0520">NAD</keyword>
<keyword evidence="3 10" id="KW-0489">Methyltransferase</keyword>
<dbReference type="PANTHER" id="PTHR11806:SF2">
    <property type="entry name" value="METHYLENETETRAHYDROFOLATE--TRNA-(URACIL-5-)-METHYLTRANSFERASE TRMFO"/>
    <property type="match status" value="1"/>
</dbReference>
<reference evidence="12" key="1">
    <citation type="submission" date="2020-06" db="EMBL/GenBank/DDBJ databases">
        <title>Novel chitinolytic bacterium.</title>
        <authorList>
            <person name="Ungkulpasvich U."/>
            <person name="Kosugi A."/>
            <person name="Uke A."/>
        </authorList>
    </citation>
    <scope>NUCLEOTIDE SEQUENCE</scope>
    <source>
        <strain evidence="12">UUS1-1</strain>
    </source>
</reference>
<evidence type="ECO:0000256" key="5">
    <source>
        <dbReference type="ARBA" id="ARBA00022679"/>
    </source>
</evidence>
<evidence type="ECO:0000256" key="3">
    <source>
        <dbReference type="ARBA" id="ARBA00022603"/>
    </source>
</evidence>
<evidence type="ECO:0000256" key="7">
    <source>
        <dbReference type="ARBA" id="ARBA00022827"/>
    </source>
</evidence>
<dbReference type="SUPFAM" id="SSF51905">
    <property type="entry name" value="FAD/NAD(P)-binding domain"/>
    <property type="match status" value="1"/>
</dbReference>
<dbReference type="InterPro" id="IPR040131">
    <property type="entry name" value="MnmG_N"/>
</dbReference>
<dbReference type="HAMAP" id="MF_01037">
    <property type="entry name" value="TrmFO"/>
    <property type="match status" value="1"/>
</dbReference>
<comment type="catalytic activity">
    <reaction evidence="10">
        <text>uridine(54) in tRNA + (6R)-5,10-methylene-5,6,7,8-tetrahydrofolate + NADPH + H(+) = 5-methyluridine(54) in tRNA + (6S)-5,6,7,8-tetrahydrofolate + NADP(+)</text>
        <dbReference type="Rhea" id="RHEA:62372"/>
        <dbReference type="Rhea" id="RHEA-COMP:10167"/>
        <dbReference type="Rhea" id="RHEA-COMP:10193"/>
        <dbReference type="ChEBI" id="CHEBI:15378"/>
        <dbReference type="ChEBI" id="CHEBI:15636"/>
        <dbReference type="ChEBI" id="CHEBI:57453"/>
        <dbReference type="ChEBI" id="CHEBI:57783"/>
        <dbReference type="ChEBI" id="CHEBI:58349"/>
        <dbReference type="ChEBI" id="CHEBI:65315"/>
        <dbReference type="ChEBI" id="CHEBI:74447"/>
        <dbReference type="EC" id="2.1.1.74"/>
    </reaction>
</comment>
<dbReference type="Proteomes" id="UP000657177">
    <property type="component" value="Unassembled WGS sequence"/>
</dbReference>
<keyword evidence="4 10" id="KW-0285">Flavoprotein</keyword>
<evidence type="ECO:0000256" key="1">
    <source>
        <dbReference type="ARBA" id="ARBA00001974"/>
    </source>
</evidence>
<comment type="caution">
    <text evidence="12">The sequence shown here is derived from an EMBL/GenBank/DDBJ whole genome shotgun (WGS) entry which is preliminary data.</text>
</comment>
<comment type="cofactor">
    <cofactor evidence="1 10">
        <name>FAD</name>
        <dbReference type="ChEBI" id="CHEBI:57692"/>
    </cofactor>
</comment>
<evidence type="ECO:0000259" key="11">
    <source>
        <dbReference type="Pfam" id="PF01134"/>
    </source>
</evidence>
<dbReference type="RefSeq" id="WP_181338677.1">
    <property type="nucleotide sequence ID" value="NZ_JAAKDE010000003.1"/>
</dbReference>
<comment type="similarity">
    <text evidence="10">Belongs to the MnmG family. TrmFO subfamily.</text>
</comment>
<dbReference type="InterPro" id="IPR004417">
    <property type="entry name" value="TrmFO"/>
</dbReference>
<gene>
    <name evidence="10 12" type="primary">trmFO</name>
    <name evidence="12" type="ORF">G5B42_01450</name>
</gene>
<dbReference type="GO" id="GO:0030488">
    <property type="term" value="P:tRNA methylation"/>
    <property type="evidence" value="ECO:0007669"/>
    <property type="project" value="TreeGrafter"/>
</dbReference>